<reference evidence="3" key="1">
    <citation type="submission" date="2016-09" db="EMBL/GenBank/DDBJ databases">
        <authorList>
            <person name="Capua I."/>
            <person name="De Benedictis P."/>
            <person name="Joannis T."/>
            <person name="Lombin L.H."/>
            <person name="Cattoli G."/>
        </authorList>
    </citation>
    <scope>NUCLEOTIDE SEQUENCE</scope>
</reference>
<dbReference type="EMBL" id="GFAA01000137">
    <property type="protein sequence ID" value="JAU03298.1"/>
    <property type="molecule type" value="mRNA"/>
</dbReference>
<feature type="signal peptide" evidence="2">
    <location>
        <begin position="1"/>
        <end position="15"/>
    </location>
</feature>
<keyword evidence="2" id="KW-0732">Signal</keyword>
<organism evidence="3">
    <name type="scientific">Amblyomma sculptum</name>
    <name type="common">Tick</name>
    <dbReference type="NCBI Taxonomy" id="1581419"/>
    <lineage>
        <taxon>Eukaryota</taxon>
        <taxon>Metazoa</taxon>
        <taxon>Ecdysozoa</taxon>
        <taxon>Arthropoda</taxon>
        <taxon>Chelicerata</taxon>
        <taxon>Arachnida</taxon>
        <taxon>Acari</taxon>
        <taxon>Parasitiformes</taxon>
        <taxon>Ixodida</taxon>
        <taxon>Ixodoidea</taxon>
        <taxon>Ixodidae</taxon>
        <taxon>Amblyomminae</taxon>
        <taxon>Amblyomma</taxon>
    </lineage>
</organism>
<feature type="chain" id="PRO_5013311963" description="Secreted protein" evidence="2">
    <location>
        <begin position="16"/>
        <end position="210"/>
    </location>
</feature>
<keyword evidence="1" id="KW-0812">Transmembrane</keyword>
<keyword evidence="1" id="KW-0472">Membrane</keyword>
<feature type="non-terminal residue" evidence="3">
    <location>
        <position position="210"/>
    </location>
</feature>
<proteinExistence type="evidence at transcript level"/>
<feature type="transmembrane region" description="Helical" evidence="1">
    <location>
        <begin position="127"/>
        <end position="148"/>
    </location>
</feature>
<sequence length="210" mass="22323">MRGGLLLALLGYVLALFHVPVDEGLDELEAVELVVVVVVVQLEVVELQLLLAHLAHVLVGAQHLAQVLLDVRPVLDVRLLPNEASAGGHLGNCSTQLLLLGSHSHLLGDHAGLLLLGHHTRLLRRKALLLGHAKLLGLLGLAVAHLLLLLHGHLHLGHLHLGHTSTLLVHANLLVHLLVLLLHLGTAAAPAERQGHQEGPTPPHACSTHT</sequence>
<evidence type="ECO:0000256" key="1">
    <source>
        <dbReference type="SAM" id="Phobius"/>
    </source>
</evidence>
<accession>A0A1E1XVH2</accession>
<keyword evidence="1" id="KW-1133">Transmembrane helix</keyword>
<evidence type="ECO:0000256" key="2">
    <source>
        <dbReference type="SAM" id="SignalP"/>
    </source>
</evidence>
<reference evidence="3" key="2">
    <citation type="journal article" date="2017" name="Front. Cell. Infect. Microbiol.">
        <title>Analysis of the Salivary Gland Transcriptome of Unfed and Partially Fed Amblyomma sculptum Ticks and Descriptive Proteome of the Saliva.</title>
        <authorList>
            <person name="Esteves E."/>
            <person name="Maruyama S.R."/>
            <person name="Kawahara R."/>
            <person name="Fujita A."/>
            <person name="Martins L.A."/>
            <person name="Righi A.A."/>
            <person name="Costa F.B."/>
            <person name="Palmisano G."/>
            <person name="Labruna M.B."/>
            <person name="Sa-Nunes A."/>
            <person name="Ribeiro J.M.C."/>
            <person name="Fogaca A.C."/>
        </authorList>
    </citation>
    <scope>NUCLEOTIDE SEQUENCE</scope>
</reference>
<dbReference type="AlphaFoldDB" id="A0A1E1XVH2"/>
<name>A0A1E1XVH2_AMBSC</name>
<protein>
    <recommendedName>
        <fullName evidence="4">Secreted protein</fullName>
    </recommendedName>
</protein>
<evidence type="ECO:0008006" key="4">
    <source>
        <dbReference type="Google" id="ProtNLM"/>
    </source>
</evidence>
<feature type="transmembrane region" description="Helical" evidence="1">
    <location>
        <begin position="168"/>
        <end position="189"/>
    </location>
</feature>
<evidence type="ECO:0000313" key="3">
    <source>
        <dbReference type="EMBL" id="JAU03298.1"/>
    </source>
</evidence>